<organism evidence="1 2">
    <name type="scientific">Gossypium lobatum</name>
    <dbReference type="NCBI Taxonomy" id="34289"/>
    <lineage>
        <taxon>Eukaryota</taxon>
        <taxon>Viridiplantae</taxon>
        <taxon>Streptophyta</taxon>
        <taxon>Embryophyta</taxon>
        <taxon>Tracheophyta</taxon>
        <taxon>Spermatophyta</taxon>
        <taxon>Magnoliopsida</taxon>
        <taxon>eudicotyledons</taxon>
        <taxon>Gunneridae</taxon>
        <taxon>Pentapetalae</taxon>
        <taxon>rosids</taxon>
        <taxon>malvids</taxon>
        <taxon>Malvales</taxon>
        <taxon>Malvaceae</taxon>
        <taxon>Malvoideae</taxon>
        <taxon>Gossypium</taxon>
    </lineage>
</organism>
<evidence type="ECO:0000313" key="2">
    <source>
        <dbReference type="Proteomes" id="UP000593572"/>
    </source>
</evidence>
<sequence>AHLPTEEARKILCILLAQTLQEDSIIWRSEEFGVFSVHSGMVGCTLWVLWIERNKFMHDEIKNQAQAILERIQAQLEELYALNEMLLVIRVEIIIWKPSENAFIKINFDGGFSSPFLEIMFEDCYQKSKGSYSGRRWWRKIDGERLGGVPLDSEMKIGFKVLLGYSLWKTVVKGSKSQEEKIGSGDIQATIECFRF</sequence>
<accession>A0A7J8LP45</accession>
<proteinExistence type="predicted"/>
<keyword evidence="2" id="KW-1185">Reference proteome</keyword>
<evidence type="ECO:0000313" key="1">
    <source>
        <dbReference type="EMBL" id="MBA0554173.1"/>
    </source>
</evidence>
<dbReference type="AlphaFoldDB" id="A0A7J8LP45"/>
<protein>
    <submittedName>
        <fullName evidence="1">Uncharacterized protein</fullName>
    </submittedName>
</protein>
<dbReference type="Proteomes" id="UP000593572">
    <property type="component" value="Unassembled WGS sequence"/>
</dbReference>
<dbReference type="EMBL" id="JABEZX010000004">
    <property type="protein sequence ID" value="MBA0554173.1"/>
    <property type="molecule type" value="Genomic_DNA"/>
</dbReference>
<feature type="non-terminal residue" evidence="1">
    <location>
        <position position="1"/>
    </location>
</feature>
<reference evidence="1 2" key="1">
    <citation type="journal article" date="2019" name="Genome Biol. Evol.">
        <title>Insights into the evolution of the New World diploid cottons (Gossypium, subgenus Houzingenia) based on genome sequencing.</title>
        <authorList>
            <person name="Grover C.E."/>
            <person name="Arick M.A. 2nd"/>
            <person name="Thrash A."/>
            <person name="Conover J.L."/>
            <person name="Sanders W.S."/>
            <person name="Peterson D.G."/>
            <person name="Frelichowski J.E."/>
            <person name="Scheffler J.A."/>
            <person name="Scheffler B.E."/>
            <person name="Wendel J.F."/>
        </authorList>
    </citation>
    <scope>NUCLEOTIDE SEQUENCE [LARGE SCALE GENOMIC DNA]</scope>
    <source>
        <strain evidence="1">157</strain>
        <tissue evidence="1">Leaf</tissue>
    </source>
</reference>
<name>A0A7J8LP45_9ROSI</name>
<gene>
    <name evidence="1" type="ORF">Golob_013296</name>
</gene>
<comment type="caution">
    <text evidence="1">The sequence shown here is derived from an EMBL/GenBank/DDBJ whole genome shotgun (WGS) entry which is preliminary data.</text>
</comment>